<dbReference type="InterPro" id="IPR050889">
    <property type="entry name" value="Dendritic_Spine_Reg/Scaffold"/>
</dbReference>
<dbReference type="InterPro" id="IPR002110">
    <property type="entry name" value="Ankyrin_rpt"/>
</dbReference>
<keyword evidence="2" id="KW-0677">Repeat</keyword>
<evidence type="ECO:0000313" key="7">
    <source>
        <dbReference type="Proteomes" id="UP001318040"/>
    </source>
</evidence>
<dbReference type="SMART" id="SM00248">
    <property type="entry name" value="ANK"/>
    <property type="match status" value="10"/>
</dbReference>
<evidence type="ECO:0000259" key="6">
    <source>
        <dbReference type="PROSITE" id="PS50225"/>
    </source>
</evidence>
<dbReference type="PANTHER" id="PTHR24166">
    <property type="entry name" value="ROLLING PEBBLES, ISOFORM B"/>
    <property type="match status" value="1"/>
</dbReference>
<dbReference type="PROSITE" id="PS50297">
    <property type="entry name" value="ANK_REP_REGION"/>
    <property type="match status" value="7"/>
</dbReference>
<dbReference type="InterPro" id="IPR036770">
    <property type="entry name" value="Ankyrin_rpt-contain_sf"/>
</dbReference>
<feature type="repeat" description="ANK" evidence="4">
    <location>
        <begin position="135"/>
        <end position="167"/>
    </location>
</feature>
<proteinExistence type="predicted"/>
<evidence type="ECO:0000313" key="8">
    <source>
        <dbReference type="RefSeq" id="XP_032818462.1"/>
    </source>
</evidence>
<dbReference type="SUPFAM" id="SSF48403">
    <property type="entry name" value="Ankyrin repeat"/>
    <property type="match status" value="1"/>
</dbReference>
<dbReference type="PROSITE" id="PS50088">
    <property type="entry name" value="ANK_REPEAT"/>
    <property type="match status" value="7"/>
</dbReference>
<evidence type="ECO:0000256" key="5">
    <source>
        <dbReference type="SAM" id="MobiDB-lite"/>
    </source>
</evidence>
<evidence type="ECO:0000256" key="4">
    <source>
        <dbReference type="PROSITE-ProRule" id="PRU00023"/>
    </source>
</evidence>
<accession>A0AAJ7TKZ0</accession>
<name>A0AAJ7TKZ0_PETMA</name>
<feature type="repeat" description="ANK" evidence="4">
    <location>
        <begin position="238"/>
        <end position="270"/>
    </location>
</feature>
<keyword evidence="7" id="KW-1185">Reference proteome</keyword>
<dbReference type="CTD" id="51130"/>
<sequence>MRAITLTAASHSKATGGSVRPAALPHADLQRAAARSRAWRCARRMPSRTPVLGLLMFTVGRGRGVNSRGGVEKEGSAVQCSREVSRDRSWPPCMDFSESHEDALCSASVASRAGDSRLLSRLLRRGRAVDAADNRGWRPLHHAAHGGHDRCVRLLLRAAPEADDVNAATFEGKTPLLLAAAAGHLGSVDLLLRAGAEPSRASSEEETPVFAAIGGGHVAVVKALLRNGAKVNGPQYWTGWTSLHQATWKGHVELLQLLLERGARVEARDDYGITPLFLAAQYGQAPCLRILLQHSPDVNAKSKDWATPLFIAAQEGHTECLRLLLDNGAQPGLPCNEDGWQLPLHAAAQRGHVQLVSLLLPMTDGGCGWQPGAVSPVYSATHGGSGGCLRSLLEAGYSPDAQRCPLLGLESPLHLAISSGSSQLVDILLEFGASVTTSHLELSVRTGRCRLLSRLLQSGCALPSTCDAASRLFSREVCARSGNGLYRHWLPQLLLAGFDVQLLLRCPDRVVILDMGALTFCLEFTDHRNSDVSCIGNHPLPGDTDRELQHKFERPAALRHLCRLRLRLAVGDRRLRAQRGGQDWTCHLPLPTSLREFLLYRDVLAAHGIPDPDATSGDEEERSDFDRTT</sequence>
<dbReference type="Proteomes" id="UP001318040">
    <property type="component" value="Chromosome 29"/>
</dbReference>
<organism evidence="7 8">
    <name type="scientific">Petromyzon marinus</name>
    <name type="common">Sea lamprey</name>
    <dbReference type="NCBI Taxonomy" id="7757"/>
    <lineage>
        <taxon>Eukaryota</taxon>
        <taxon>Metazoa</taxon>
        <taxon>Chordata</taxon>
        <taxon>Craniata</taxon>
        <taxon>Vertebrata</taxon>
        <taxon>Cyclostomata</taxon>
        <taxon>Hyperoartia</taxon>
        <taxon>Petromyzontiformes</taxon>
        <taxon>Petromyzontidae</taxon>
        <taxon>Petromyzon</taxon>
    </lineage>
</organism>
<keyword evidence="3 4" id="KW-0040">ANK repeat</keyword>
<feature type="repeat" description="ANK" evidence="4">
    <location>
        <begin position="271"/>
        <end position="303"/>
    </location>
</feature>
<feature type="repeat" description="ANK" evidence="4">
    <location>
        <begin position="171"/>
        <end position="203"/>
    </location>
</feature>
<feature type="region of interest" description="Disordered" evidence="5">
    <location>
        <begin position="1"/>
        <end position="21"/>
    </location>
</feature>
<feature type="region of interest" description="Disordered" evidence="5">
    <location>
        <begin position="610"/>
        <end position="629"/>
    </location>
</feature>
<feature type="domain" description="SOCS box" evidence="6">
    <location>
        <begin position="546"/>
        <end position="604"/>
    </location>
</feature>
<dbReference type="Pfam" id="PF12796">
    <property type="entry name" value="Ank_2"/>
    <property type="match status" value="2"/>
</dbReference>
<reference evidence="8" key="1">
    <citation type="submission" date="2025-08" db="UniProtKB">
        <authorList>
            <consortium name="RefSeq"/>
        </authorList>
    </citation>
    <scope>IDENTIFICATION</scope>
    <source>
        <tissue evidence="8">Sperm</tissue>
    </source>
</reference>
<protein>
    <submittedName>
        <fullName evidence="8">Ankyrin repeat and SOCS box protein 3-like</fullName>
    </submittedName>
</protein>
<feature type="repeat" description="ANK" evidence="4">
    <location>
        <begin position="204"/>
        <end position="236"/>
    </location>
</feature>
<dbReference type="InterPro" id="IPR001496">
    <property type="entry name" value="SOCS_box"/>
</dbReference>
<evidence type="ECO:0000256" key="2">
    <source>
        <dbReference type="ARBA" id="ARBA00022737"/>
    </source>
</evidence>
<dbReference type="KEGG" id="pmrn:116947139"/>
<dbReference type="SMART" id="SM00969">
    <property type="entry name" value="SOCS_box"/>
    <property type="match status" value="1"/>
</dbReference>
<evidence type="ECO:0000256" key="3">
    <source>
        <dbReference type="ARBA" id="ARBA00023043"/>
    </source>
</evidence>
<dbReference type="AlphaFoldDB" id="A0AAJ7TKZ0"/>
<evidence type="ECO:0000256" key="1">
    <source>
        <dbReference type="ARBA" id="ARBA00004906"/>
    </source>
</evidence>
<dbReference type="RefSeq" id="XP_032818462.1">
    <property type="nucleotide sequence ID" value="XM_032962571.1"/>
</dbReference>
<dbReference type="PANTHER" id="PTHR24166:SF48">
    <property type="entry name" value="PROTEIN VAPYRIN"/>
    <property type="match status" value="1"/>
</dbReference>
<dbReference type="Gene3D" id="1.25.40.20">
    <property type="entry name" value="Ankyrin repeat-containing domain"/>
    <property type="match status" value="2"/>
</dbReference>
<feature type="repeat" description="ANK" evidence="4">
    <location>
        <begin position="408"/>
        <end position="440"/>
    </location>
</feature>
<comment type="pathway">
    <text evidence="1">Protein modification; protein ubiquitination.</text>
</comment>
<feature type="repeat" description="ANK" evidence="4">
    <location>
        <begin position="304"/>
        <end position="336"/>
    </location>
</feature>
<dbReference type="Pfam" id="PF00023">
    <property type="entry name" value="Ank"/>
    <property type="match status" value="1"/>
</dbReference>
<dbReference type="Pfam" id="PF13606">
    <property type="entry name" value="Ank_3"/>
    <property type="match status" value="1"/>
</dbReference>
<dbReference type="Pfam" id="PF13637">
    <property type="entry name" value="Ank_4"/>
    <property type="match status" value="1"/>
</dbReference>
<gene>
    <name evidence="8" type="primary">LOC116947139</name>
</gene>
<dbReference type="PROSITE" id="PS50225">
    <property type="entry name" value="SOCS"/>
    <property type="match status" value="1"/>
</dbReference>